<proteinExistence type="predicted"/>
<dbReference type="EMBL" id="CAJFCV020000002">
    <property type="protein sequence ID" value="CAG9102294.1"/>
    <property type="molecule type" value="Genomic_DNA"/>
</dbReference>
<dbReference type="PANTHER" id="PTHR31859">
    <property type="entry name" value="TETRATRICOPEPTIDE REPEAT PROTEIN 39 FAMILY MEMBER"/>
    <property type="match status" value="1"/>
</dbReference>
<dbReference type="PANTHER" id="PTHR31859:SF9">
    <property type="entry name" value="TETRATRICOPEPTIDE REPEAT PROTEIN 39B"/>
    <property type="match status" value="1"/>
</dbReference>
<evidence type="ECO:0000313" key="1">
    <source>
        <dbReference type="EMBL" id="CAD5217984.1"/>
    </source>
</evidence>
<comment type="caution">
    <text evidence="1">The sequence shown here is derived from an EMBL/GenBank/DDBJ whole genome shotgun (WGS) entry which is preliminary data.</text>
</comment>
<dbReference type="Proteomes" id="UP000582659">
    <property type="component" value="Unassembled WGS sequence"/>
</dbReference>
<gene>
    <name evidence="1" type="ORF">BXYJ_LOCUS5377</name>
</gene>
<dbReference type="SMART" id="SM00028">
    <property type="entry name" value="TPR"/>
    <property type="match status" value="2"/>
</dbReference>
<evidence type="ECO:0000313" key="2">
    <source>
        <dbReference type="Proteomes" id="UP000659654"/>
    </source>
</evidence>
<dbReference type="InterPro" id="IPR019734">
    <property type="entry name" value="TPR_rpt"/>
</dbReference>
<dbReference type="SUPFAM" id="SSF48452">
    <property type="entry name" value="TPR-like"/>
    <property type="match status" value="1"/>
</dbReference>
<dbReference type="AlphaFoldDB" id="A0A7I8WZI8"/>
<sequence>MKPSGGIHLAYSTPNLNQNDAKVEHKEAARSLSDDDFHDAPEYWAHRKDINLLECIAEARIAMNLFLNNHFEEAEARLKPLSDKTMYHALGYSTLLFLQAMMTCDRADMEKAMVQSQKAVDVIHRFRAQYSISDSIFRLSGHYKALTDEEIHAELCYAEALLFRAALTFFYDESLASFIKGAFKIRACFMSYRECYRILNSQAWTSRDQKMRDEFESGVLLGLGSFNVALSVLPGKLLKLLQVIGFNGNRAHGMNNLLKVASMTHTLRSTMCSLQLITWELFVNFFIGEGKPNTRLCTRLFHDLNFLYPNGAIILFLRARFYLTSGDVDNAIFFYNKSIQCQTYYRQFHHVCYWELQFAYAMLGRWDWAANHCKRLKDESRWSRCVYTYLLAIYINAYDRGPESEATWRLLCRKIPNIRLRIAGKSIPIEKFCERKSKRFLAENRMYLAHYEFLYFWNVFTILEARPQAFIPEILSNIEQYKVENPTEDPNDLSVYEFLRGVCYRALGELEKAESCFFKVIQNEPRLTDNFYLVPNSTFELSQIRFAQNNLTEAEGLLNKVKQYKGYSLENKLLFRVHAAMENVNKRKG</sequence>
<dbReference type="EMBL" id="CAJFDI010000002">
    <property type="protein sequence ID" value="CAD5217984.1"/>
    <property type="molecule type" value="Genomic_DNA"/>
</dbReference>
<dbReference type="InterPro" id="IPR019412">
    <property type="entry name" value="IML2/TPR_39"/>
</dbReference>
<dbReference type="Proteomes" id="UP000659654">
    <property type="component" value="Unassembled WGS sequence"/>
</dbReference>
<reference evidence="1" key="1">
    <citation type="submission" date="2020-09" db="EMBL/GenBank/DDBJ databases">
        <authorList>
            <person name="Kikuchi T."/>
        </authorList>
    </citation>
    <scope>NUCLEOTIDE SEQUENCE</scope>
    <source>
        <strain evidence="1">Ka4C1</strain>
    </source>
</reference>
<dbReference type="Pfam" id="PF10300">
    <property type="entry name" value="Iml2-TPR_39"/>
    <property type="match status" value="1"/>
</dbReference>
<dbReference type="Gene3D" id="1.25.40.10">
    <property type="entry name" value="Tetratricopeptide repeat domain"/>
    <property type="match status" value="2"/>
</dbReference>
<organism evidence="1 2">
    <name type="scientific">Bursaphelenchus xylophilus</name>
    <name type="common">Pinewood nematode worm</name>
    <name type="synonym">Aphelenchoides xylophilus</name>
    <dbReference type="NCBI Taxonomy" id="6326"/>
    <lineage>
        <taxon>Eukaryota</taxon>
        <taxon>Metazoa</taxon>
        <taxon>Ecdysozoa</taxon>
        <taxon>Nematoda</taxon>
        <taxon>Chromadorea</taxon>
        <taxon>Rhabditida</taxon>
        <taxon>Tylenchina</taxon>
        <taxon>Tylenchomorpha</taxon>
        <taxon>Aphelenchoidea</taxon>
        <taxon>Aphelenchoididae</taxon>
        <taxon>Bursaphelenchus</taxon>
    </lineage>
</organism>
<name>A0A7I8WZI8_BURXY</name>
<accession>A0A7I8WZI8</accession>
<dbReference type="OrthoDB" id="43460at2759"/>
<dbReference type="InterPro" id="IPR011990">
    <property type="entry name" value="TPR-like_helical_dom_sf"/>
</dbReference>
<protein>
    <submittedName>
        <fullName evidence="1">(pine wood nematode) hypothetical protein</fullName>
    </submittedName>
</protein>
<keyword evidence="2" id="KW-1185">Reference proteome</keyword>